<sequence>MCVDDEEVDTQNNDDEQCDDDIYGLSSEDEDLSVETERGSGKKDANSGLTQQDDLLQDFDDELSNYEFENEIENFSSSDLDLEDNEYNVKEMAKQKIRAKVFNQSAYGIEFQYEADGKIKLKECLLLANIHKLMEVLRDYTIQEDFKFVRVKNERTRITFDSRWIAKKLESHLRANLEMSLDAMQSELQERFGIEARRM</sequence>
<dbReference type="AlphaFoldDB" id="A0A5J4ZVN4"/>
<dbReference type="EMBL" id="CM018048">
    <property type="protein sequence ID" value="KAA8521197.1"/>
    <property type="molecule type" value="Genomic_DNA"/>
</dbReference>
<name>A0A5J4ZVN4_9ASTE</name>
<evidence type="ECO:0000256" key="1">
    <source>
        <dbReference type="SAM" id="MobiDB-lite"/>
    </source>
</evidence>
<feature type="compositionally biased region" description="Basic and acidic residues" evidence="1">
    <location>
        <begin position="35"/>
        <end position="45"/>
    </location>
</feature>
<organism evidence="2 3">
    <name type="scientific">Nyssa sinensis</name>
    <dbReference type="NCBI Taxonomy" id="561372"/>
    <lineage>
        <taxon>Eukaryota</taxon>
        <taxon>Viridiplantae</taxon>
        <taxon>Streptophyta</taxon>
        <taxon>Embryophyta</taxon>
        <taxon>Tracheophyta</taxon>
        <taxon>Spermatophyta</taxon>
        <taxon>Magnoliopsida</taxon>
        <taxon>eudicotyledons</taxon>
        <taxon>Gunneridae</taxon>
        <taxon>Pentapetalae</taxon>
        <taxon>asterids</taxon>
        <taxon>Cornales</taxon>
        <taxon>Nyssaceae</taxon>
        <taxon>Nyssa</taxon>
    </lineage>
</organism>
<accession>A0A5J4ZVN4</accession>
<dbReference type="Proteomes" id="UP000325577">
    <property type="component" value="Linkage Group LG5"/>
</dbReference>
<proteinExistence type="predicted"/>
<keyword evidence="3" id="KW-1185">Reference proteome</keyword>
<gene>
    <name evidence="2" type="ORF">F0562_011868</name>
</gene>
<evidence type="ECO:0000313" key="2">
    <source>
        <dbReference type="EMBL" id="KAA8521197.1"/>
    </source>
</evidence>
<feature type="compositionally biased region" description="Acidic residues" evidence="1">
    <location>
        <begin position="1"/>
        <end position="34"/>
    </location>
</feature>
<protein>
    <submittedName>
        <fullName evidence="2">Uncharacterized protein</fullName>
    </submittedName>
</protein>
<reference evidence="2 3" key="1">
    <citation type="submission" date="2019-09" db="EMBL/GenBank/DDBJ databases">
        <title>A chromosome-level genome assembly of the Chinese tupelo Nyssa sinensis.</title>
        <authorList>
            <person name="Yang X."/>
            <person name="Kang M."/>
            <person name="Yang Y."/>
            <person name="Xiong H."/>
            <person name="Wang M."/>
            <person name="Zhang Z."/>
            <person name="Wang Z."/>
            <person name="Wu H."/>
            <person name="Ma T."/>
            <person name="Liu J."/>
            <person name="Xi Z."/>
        </authorList>
    </citation>
    <scope>NUCLEOTIDE SEQUENCE [LARGE SCALE GENOMIC DNA]</scope>
    <source>
        <strain evidence="2">J267</strain>
        <tissue evidence="2">Leaf</tissue>
    </source>
</reference>
<evidence type="ECO:0000313" key="3">
    <source>
        <dbReference type="Proteomes" id="UP000325577"/>
    </source>
</evidence>
<feature type="region of interest" description="Disordered" evidence="1">
    <location>
        <begin position="1"/>
        <end position="54"/>
    </location>
</feature>